<reference evidence="2 3" key="1">
    <citation type="journal article" date="2024" name="J Genomics">
        <title>Draft genome sequencing and assembly of Favolaschia claudopus CIRM-BRFM 2984 isolated from oak limbs.</title>
        <authorList>
            <person name="Navarro D."/>
            <person name="Drula E."/>
            <person name="Chaduli D."/>
            <person name="Cazenave R."/>
            <person name="Ahrendt S."/>
            <person name="Wang J."/>
            <person name="Lipzen A."/>
            <person name="Daum C."/>
            <person name="Barry K."/>
            <person name="Grigoriev I.V."/>
            <person name="Favel A."/>
            <person name="Rosso M.N."/>
            <person name="Martin F."/>
        </authorList>
    </citation>
    <scope>NUCLEOTIDE SEQUENCE [LARGE SCALE GENOMIC DNA]</scope>
    <source>
        <strain evidence="2 3">CIRM-BRFM 2984</strain>
    </source>
</reference>
<dbReference type="Proteomes" id="UP001362999">
    <property type="component" value="Unassembled WGS sequence"/>
</dbReference>
<evidence type="ECO:0000313" key="3">
    <source>
        <dbReference type="Proteomes" id="UP001362999"/>
    </source>
</evidence>
<dbReference type="EMBL" id="JAWWNJ010000009">
    <property type="protein sequence ID" value="KAK7049072.1"/>
    <property type="molecule type" value="Genomic_DNA"/>
</dbReference>
<dbReference type="AlphaFoldDB" id="A0AAW0DD82"/>
<evidence type="ECO:0000256" key="1">
    <source>
        <dbReference type="SAM" id="MobiDB-lite"/>
    </source>
</evidence>
<keyword evidence="3" id="KW-1185">Reference proteome</keyword>
<feature type="region of interest" description="Disordered" evidence="1">
    <location>
        <begin position="74"/>
        <end position="93"/>
    </location>
</feature>
<organism evidence="2 3">
    <name type="scientific">Favolaschia claudopus</name>
    <dbReference type="NCBI Taxonomy" id="2862362"/>
    <lineage>
        <taxon>Eukaryota</taxon>
        <taxon>Fungi</taxon>
        <taxon>Dikarya</taxon>
        <taxon>Basidiomycota</taxon>
        <taxon>Agaricomycotina</taxon>
        <taxon>Agaricomycetes</taxon>
        <taxon>Agaricomycetidae</taxon>
        <taxon>Agaricales</taxon>
        <taxon>Marasmiineae</taxon>
        <taxon>Mycenaceae</taxon>
        <taxon>Favolaschia</taxon>
    </lineage>
</organism>
<gene>
    <name evidence="2" type="ORF">R3P38DRAFT_3175327</name>
</gene>
<comment type="caution">
    <text evidence="2">The sequence shown here is derived from an EMBL/GenBank/DDBJ whole genome shotgun (WGS) entry which is preliminary data.</text>
</comment>
<proteinExistence type="predicted"/>
<protein>
    <submittedName>
        <fullName evidence="2">Uncharacterized protein</fullName>
    </submittedName>
</protein>
<evidence type="ECO:0000313" key="2">
    <source>
        <dbReference type="EMBL" id="KAK7049072.1"/>
    </source>
</evidence>
<feature type="compositionally biased region" description="Basic residues" evidence="1">
    <location>
        <begin position="1"/>
        <end position="10"/>
    </location>
</feature>
<feature type="compositionally biased region" description="Pro residues" evidence="1">
    <location>
        <begin position="79"/>
        <end position="89"/>
    </location>
</feature>
<accession>A0AAW0DD82</accession>
<sequence>MPPIYRRKVSRSPLPSKLSTRDFLDAPPASPAAFVRYDPGLSPQHSHLELSPLKMTHSLTRPRLVDFISARCSPCSSTTPPPNPPPPLRSSPSLSAFVLADSQVRRTFNPMHIESATSPPKPTVVRSASSRPIQPLPSIVVNLTLPASQLNSAVAELAATSKEKATTTLPDVLSTQADTDAKRVKRQVSAGCVNVDHSLPSPTSSFDSTSFTTTADLARYIVLDTRDDVQPTNPTLYQHRCHCR</sequence>
<name>A0AAW0DD82_9AGAR</name>
<feature type="region of interest" description="Disordered" evidence="1">
    <location>
        <begin position="1"/>
        <end position="27"/>
    </location>
</feature>